<evidence type="ECO:0000256" key="1">
    <source>
        <dbReference type="SAM" id="MobiDB-lite"/>
    </source>
</evidence>
<dbReference type="AlphaFoldDB" id="A0AAV8TWV0"/>
<dbReference type="Proteomes" id="UP001159364">
    <property type="component" value="Linkage Group LG03"/>
</dbReference>
<name>A0AAV8TWV0_9ROSI</name>
<feature type="region of interest" description="Disordered" evidence="1">
    <location>
        <begin position="54"/>
        <end position="81"/>
    </location>
</feature>
<feature type="compositionally biased region" description="Polar residues" evidence="1">
    <location>
        <begin position="69"/>
        <end position="81"/>
    </location>
</feature>
<evidence type="ECO:0000313" key="3">
    <source>
        <dbReference type="Proteomes" id="UP001159364"/>
    </source>
</evidence>
<dbReference type="EMBL" id="JAIWQS010000003">
    <property type="protein sequence ID" value="KAJ8770524.1"/>
    <property type="molecule type" value="Genomic_DNA"/>
</dbReference>
<comment type="caution">
    <text evidence="2">The sequence shown here is derived from an EMBL/GenBank/DDBJ whole genome shotgun (WGS) entry which is preliminary data.</text>
</comment>
<evidence type="ECO:0000313" key="2">
    <source>
        <dbReference type="EMBL" id="KAJ8770524.1"/>
    </source>
</evidence>
<reference evidence="2 3" key="1">
    <citation type="submission" date="2021-09" db="EMBL/GenBank/DDBJ databases">
        <title>Genomic insights and catalytic innovation underlie evolution of tropane alkaloids biosynthesis.</title>
        <authorList>
            <person name="Wang Y.-J."/>
            <person name="Tian T."/>
            <person name="Huang J.-P."/>
            <person name="Huang S.-X."/>
        </authorList>
    </citation>
    <scope>NUCLEOTIDE SEQUENCE [LARGE SCALE GENOMIC DNA]</scope>
    <source>
        <strain evidence="2">KIB-2018</strain>
        <tissue evidence="2">Leaf</tissue>
    </source>
</reference>
<sequence>MPSSEKQENKAPAGFLFLDPSFIFFHIQGIQLKPILHLGKNVVLKRRRKVTEASLKDASSHSAAVGSANLASTNDHNSIIL</sequence>
<organism evidence="2 3">
    <name type="scientific">Erythroxylum novogranatense</name>
    <dbReference type="NCBI Taxonomy" id="1862640"/>
    <lineage>
        <taxon>Eukaryota</taxon>
        <taxon>Viridiplantae</taxon>
        <taxon>Streptophyta</taxon>
        <taxon>Embryophyta</taxon>
        <taxon>Tracheophyta</taxon>
        <taxon>Spermatophyta</taxon>
        <taxon>Magnoliopsida</taxon>
        <taxon>eudicotyledons</taxon>
        <taxon>Gunneridae</taxon>
        <taxon>Pentapetalae</taxon>
        <taxon>rosids</taxon>
        <taxon>fabids</taxon>
        <taxon>Malpighiales</taxon>
        <taxon>Erythroxylaceae</taxon>
        <taxon>Erythroxylum</taxon>
    </lineage>
</organism>
<proteinExistence type="predicted"/>
<protein>
    <submittedName>
        <fullName evidence="2">Uncharacterized protein</fullName>
    </submittedName>
</protein>
<keyword evidence="3" id="KW-1185">Reference proteome</keyword>
<gene>
    <name evidence="2" type="ORF">K2173_018015</name>
</gene>
<accession>A0AAV8TWV0</accession>